<keyword evidence="1" id="KW-0732">Signal</keyword>
<feature type="signal peptide" evidence="1">
    <location>
        <begin position="1"/>
        <end position="24"/>
    </location>
</feature>
<sequence length="192" mass="20067">MKLTRIKLYSLAVFAAILTTTACGSDDPEPVNEEELITTLRVTFTGTGPNAGEVVTATFKDLDGTGGNDPEITNPVLAANGSYDVSVAFLNEAESPAENITLEVQEEGDEHQVFFIANNINFTYQYDAQDVDVNGKPIGLSGSVLVGAAGTGTLQVLLIHEPNKDATGVSGGDPTNAGGETDISVTFNVTIQ</sequence>
<evidence type="ECO:0000313" key="2">
    <source>
        <dbReference type="EMBL" id="KOF02234.1"/>
    </source>
</evidence>
<organism evidence="2 3">
    <name type="scientific">Roseivirga seohaensis subsp. aquiponti</name>
    <dbReference type="NCBI Taxonomy" id="1566026"/>
    <lineage>
        <taxon>Bacteria</taxon>
        <taxon>Pseudomonadati</taxon>
        <taxon>Bacteroidota</taxon>
        <taxon>Cytophagia</taxon>
        <taxon>Cytophagales</taxon>
        <taxon>Roseivirgaceae</taxon>
        <taxon>Roseivirga</taxon>
    </lineage>
</organism>
<name>A0A0L8AIL2_9BACT</name>
<dbReference type="Proteomes" id="UP000036908">
    <property type="component" value="Unassembled WGS sequence"/>
</dbReference>
<evidence type="ECO:0000256" key="1">
    <source>
        <dbReference type="SAM" id="SignalP"/>
    </source>
</evidence>
<dbReference type="OrthoDB" id="713689at2"/>
<dbReference type="PATRIC" id="fig|1566026.4.peg.995"/>
<gene>
    <name evidence="2" type="ORF">OB69_13460</name>
</gene>
<dbReference type="PROSITE" id="PS51257">
    <property type="entry name" value="PROKAR_LIPOPROTEIN"/>
    <property type="match status" value="1"/>
</dbReference>
<reference evidence="3" key="1">
    <citation type="submission" date="2014-11" db="EMBL/GenBank/DDBJ databases">
        <title>Genome sequencing of Roseivirga sp. D-25.</title>
        <authorList>
            <person name="Selvaratnam C."/>
            <person name="Thevarajoo S."/>
            <person name="Goh K.M."/>
            <person name="Eee R."/>
            <person name="Chan K.-G."/>
            <person name="Chong C.S."/>
        </authorList>
    </citation>
    <scope>NUCLEOTIDE SEQUENCE [LARGE SCALE GENOMIC DNA]</scope>
    <source>
        <strain evidence="3">D-25</strain>
    </source>
</reference>
<protein>
    <recommendedName>
        <fullName evidence="4">Type 1 periplasmic binding fold superfamily protein</fullName>
    </recommendedName>
</protein>
<comment type="caution">
    <text evidence="2">The sequence shown here is derived from an EMBL/GenBank/DDBJ whole genome shotgun (WGS) entry which is preliminary data.</text>
</comment>
<accession>A0A0L8AIL2</accession>
<evidence type="ECO:0000313" key="3">
    <source>
        <dbReference type="Proteomes" id="UP000036908"/>
    </source>
</evidence>
<feature type="chain" id="PRO_5005580066" description="Type 1 periplasmic binding fold superfamily protein" evidence="1">
    <location>
        <begin position="25"/>
        <end position="192"/>
    </location>
</feature>
<evidence type="ECO:0008006" key="4">
    <source>
        <dbReference type="Google" id="ProtNLM"/>
    </source>
</evidence>
<dbReference type="RefSeq" id="WP_053224258.1">
    <property type="nucleotide sequence ID" value="NZ_JSVA01000015.1"/>
</dbReference>
<dbReference type="EMBL" id="JSVA01000015">
    <property type="protein sequence ID" value="KOF02234.1"/>
    <property type="molecule type" value="Genomic_DNA"/>
</dbReference>
<dbReference type="AlphaFoldDB" id="A0A0L8AIL2"/>
<proteinExistence type="predicted"/>
<keyword evidence="3" id="KW-1185">Reference proteome</keyword>